<keyword evidence="4" id="KW-1185">Reference proteome</keyword>
<organism evidence="3 4">
    <name type="scientific">Paracoccus suum</name>
    <dbReference type="NCBI Taxonomy" id="2259340"/>
    <lineage>
        <taxon>Bacteria</taxon>
        <taxon>Pseudomonadati</taxon>
        <taxon>Pseudomonadota</taxon>
        <taxon>Alphaproteobacteria</taxon>
        <taxon>Rhodobacterales</taxon>
        <taxon>Paracoccaceae</taxon>
        <taxon>Paracoccus</taxon>
    </lineage>
</organism>
<evidence type="ECO:0000313" key="3">
    <source>
        <dbReference type="EMBL" id="AXC50106.1"/>
    </source>
</evidence>
<reference evidence="4" key="1">
    <citation type="submission" date="2018-07" db="EMBL/GenBank/DDBJ databases">
        <title>Genome sequencing of Paracoccus sp. SC2-6.</title>
        <authorList>
            <person name="Heo J."/>
            <person name="Kim S.-J."/>
            <person name="Kwon S.-W."/>
        </authorList>
    </citation>
    <scope>NUCLEOTIDE SEQUENCE [LARGE SCALE GENOMIC DNA]</scope>
    <source>
        <strain evidence="4">SC2-6</strain>
    </source>
</reference>
<dbReference type="PANTHER" id="PTHR39962">
    <property type="entry name" value="BLL4848 PROTEIN"/>
    <property type="match status" value="1"/>
</dbReference>
<protein>
    <submittedName>
        <fullName evidence="3">LpxI family protein</fullName>
    </submittedName>
</protein>
<evidence type="ECO:0000313" key="4">
    <source>
        <dbReference type="Proteomes" id="UP000252023"/>
    </source>
</evidence>
<dbReference type="OrthoDB" id="9789836at2"/>
<feature type="domain" description="LpxI C-terminal" evidence="1">
    <location>
        <begin position="137"/>
        <end position="263"/>
    </location>
</feature>
<dbReference type="AlphaFoldDB" id="A0A344PL51"/>
<dbReference type="InterPro" id="IPR041255">
    <property type="entry name" value="LpxI_N"/>
</dbReference>
<dbReference type="Pfam" id="PF06230">
    <property type="entry name" value="LpxI_C"/>
    <property type="match status" value="1"/>
</dbReference>
<sequence>MPGTPEANRTAIIAGSGGLAAEVAAGLDAPIVAALEGFAPDGIAAETFRLERLIPFLDGLMDRGVTRVVFAGAVRRPALDPEAFDPLTARLVPRIAMAMRQGDDAALRELIAIFEDAGLAVAGLREVAPQLLPASGILAGRVTAADDADASRAAEVVATLGALDIGQGAVVAGGLTLAVETLPGTAAMLEFTAQSRSGRGGVLWKAPKPGQDLRIDLPAIGPDTIDQVAAAKLNGIAWRAGHAVLLDRERTMAAAEAAGLFLWSRPDD</sequence>
<evidence type="ECO:0000259" key="1">
    <source>
        <dbReference type="Pfam" id="PF06230"/>
    </source>
</evidence>
<dbReference type="InterPro" id="IPR043167">
    <property type="entry name" value="LpxI_C_sf"/>
</dbReference>
<dbReference type="InterPro" id="IPR053174">
    <property type="entry name" value="LpxI"/>
</dbReference>
<dbReference type="PANTHER" id="PTHR39962:SF1">
    <property type="entry name" value="LPXI FAMILY PROTEIN"/>
    <property type="match status" value="1"/>
</dbReference>
<dbReference type="InterPro" id="IPR010415">
    <property type="entry name" value="LpxI_C"/>
</dbReference>
<feature type="domain" description="LpxI N-terminal" evidence="2">
    <location>
        <begin position="10"/>
        <end position="131"/>
    </location>
</feature>
<name>A0A344PL51_9RHOB</name>
<accession>A0A344PL51</accession>
<proteinExistence type="predicted"/>
<dbReference type="Proteomes" id="UP000252023">
    <property type="component" value="Chromosome"/>
</dbReference>
<dbReference type="KEGG" id="pars:DRW48_10730"/>
<evidence type="ECO:0000259" key="2">
    <source>
        <dbReference type="Pfam" id="PF17930"/>
    </source>
</evidence>
<dbReference type="Gene3D" id="3.40.140.80">
    <property type="match status" value="1"/>
</dbReference>
<dbReference type="RefSeq" id="WP_114076425.1">
    <property type="nucleotide sequence ID" value="NZ_CP030918.1"/>
</dbReference>
<dbReference type="Pfam" id="PF17930">
    <property type="entry name" value="LpxI_N"/>
    <property type="match status" value="1"/>
</dbReference>
<gene>
    <name evidence="3" type="ORF">DRW48_10730</name>
</gene>
<dbReference type="Gene3D" id="3.40.50.20">
    <property type="match status" value="1"/>
</dbReference>
<dbReference type="EMBL" id="CP030918">
    <property type="protein sequence ID" value="AXC50106.1"/>
    <property type="molecule type" value="Genomic_DNA"/>
</dbReference>